<dbReference type="CDD" id="cd07385">
    <property type="entry name" value="MPP_YkuE_C"/>
    <property type="match status" value="1"/>
</dbReference>
<comment type="caution">
    <text evidence="3">The sequence shown here is derived from an EMBL/GenBank/DDBJ whole genome shotgun (WGS) entry which is preliminary data.</text>
</comment>
<dbReference type="STRING" id="1794912.AXX12_01410"/>
<name>A0A154BWB1_ANASB</name>
<dbReference type="InterPro" id="IPR004843">
    <property type="entry name" value="Calcineurin-like_PHP"/>
</dbReference>
<accession>A0A154BWB1</accession>
<organism evidence="3 4">
    <name type="scientific">Anaerosporomusa subterranea</name>
    <dbReference type="NCBI Taxonomy" id="1794912"/>
    <lineage>
        <taxon>Bacteria</taxon>
        <taxon>Bacillati</taxon>
        <taxon>Bacillota</taxon>
        <taxon>Negativicutes</taxon>
        <taxon>Acetonemataceae</taxon>
        <taxon>Anaerosporomusa</taxon>
    </lineage>
</organism>
<dbReference type="EMBL" id="LSGP01000001">
    <property type="protein sequence ID" value="KYZ78229.1"/>
    <property type="molecule type" value="Genomic_DNA"/>
</dbReference>
<dbReference type="Pfam" id="PF00149">
    <property type="entry name" value="Metallophos"/>
    <property type="match status" value="1"/>
</dbReference>
<dbReference type="AlphaFoldDB" id="A0A154BWB1"/>
<keyword evidence="1" id="KW-1133">Transmembrane helix</keyword>
<reference evidence="3 4" key="1">
    <citation type="submission" date="2016-02" db="EMBL/GenBank/DDBJ databases">
        <title>Anaerosporomusa subterraneum gen. nov., sp. nov., a spore-forming obligate anaerobe isolated from saprolite.</title>
        <authorList>
            <person name="Choi J.K."/>
            <person name="Shah M."/>
            <person name="Yee N."/>
        </authorList>
    </citation>
    <scope>NUCLEOTIDE SEQUENCE [LARGE SCALE GENOMIC DNA]</scope>
    <source>
        <strain evidence="3 4">RU4</strain>
    </source>
</reference>
<dbReference type="PANTHER" id="PTHR31302">
    <property type="entry name" value="TRANSMEMBRANE PROTEIN WITH METALLOPHOSPHOESTERASE DOMAIN-RELATED"/>
    <property type="match status" value="1"/>
</dbReference>
<dbReference type="Gene3D" id="3.60.21.10">
    <property type="match status" value="1"/>
</dbReference>
<evidence type="ECO:0000256" key="1">
    <source>
        <dbReference type="SAM" id="Phobius"/>
    </source>
</evidence>
<dbReference type="InterPro" id="IPR051158">
    <property type="entry name" value="Metallophosphoesterase_sf"/>
</dbReference>
<feature type="transmembrane region" description="Helical" evidence="1">
    <location>
        <begin position="36"/>
        <end position="53"/>
    </location>
</feature>
<dbReference type="Proteomes" id="UP000076268">
    <property type="component" value="Unassembled WGS sequence"/>
</dbReference>
<feature type="transmembrane region" description="Helical" evidence="1">
    <location>
        <begin position="112"/>
        <end position="130"/>
    </location>
</feature>
<keyword evidence="1" id="KW-0472">Membrane</keyword>
<dbReference type="InterPro" id="IPR029052">
    <property type="entry name" value="Metallo-depent_PP-like"/>
</dbReference>
<dbReference type="SUPFAM" id="SSF56300">
    <property type="entry name" value="Metallo-dependent phosphatases"/>
    <property type="match status" value="1"/>
</dbReference>
<feature type="transmembrane region" description="Helical" evidence="1">
    <location>
        <begin position="6"/>
        <end position="24"/>
    </location>
</feature>
<dbReference type="PANTHER" id="PTHR31302:SF0">
    <property type="entry name" value="TRANSMEMBRANE PROTEIN WITH METALLOPHOSPHOESTERASE DOMAIN"/>
    <property type="match status" value="1"/>
</dbReference>
<dbReference type="GO" id="GO:0016787">
    <property type="term" value="F:hydrolase activity"/>
    <property type="evidence" value="ECO:0007669"/>
    <property type="project" value="InterPro"/>
</dbReference>
<proteinExistence type="predicted"/>
<keyword evidence="4" id="KW-1185">Reference proteome</keyword>
<keyword evidence="1" id="KW-0812">Transmembrane</keyword>
<protein>
    <recommendedName>
        <fullName evidence="2">Calcineurin-like phosphoesterase domain-containing protein</fullName>
    </recommendedName>
</protein>
<feature type="domain" description="Calcineurin-like phosphoesterase" evidence="2">
    <location>
        <begin position="157"/>
        <end position="322"/>
    </location>
</feature>
<evidence type="ECO:0000313" key="3">
    <source>
        <dbReference type="EMBL" id="KYZ78229.1"/>
    </source>
</evidence>
<evidence type="ECO:0000313" key="4">
    <source>
        <dbReference type="Proteomes" id="UP000076268"/>
    </source>
</evidence>
<sequence>MYSFFVIFFVIYGAANLYIGWRGWQALGQLLPDGSAQLYWLTLTFFALSYFASRAGAKWLPETITTLLTYAGVFWMAVIYYGFLLVLLVDIIRLLDRAIPLLPMTLKQHPEWTGVTVLILLTCILAYGFWNARHTIINRYDITIAKNAGNLTNLHAVAVSDIHLGDIIGADRLEELVESINQLQPDIVLLPGDIIEAELQPFIAQNMGAVLRRLNPPLGVYAVLGNHEYIGGEQDGIIAALEQAGVKVLRDSKVIINDSLVVAGRDERSRNRYAGGSRAPLSSILAGINPAMPVLLLDHQPLDLDESRLQGVDLQLSGHTHRGQMYPNHLITSAIFEIDWGYLKKDSLQVIVSCGYGTWGPPIRTGNQPELLDIHITFNGK</sequence>
<feature type="transmembrane region" description="Helical" evidence="1">
    <location>
        <begin position="73"/>
        <end position="92"/>
    </location>
</feature>
<evidence type="ECO:0000259" key="2">
    <source>
        <dbReference type="Pfam" id="PF00149"/>
    </source>
</evidence>
<gene>
    <name evidence="3" type="ORF">AXX12_01410</name>
</gene>